<keyword evidence="4 5" id="KW-0234">DNA repair</keyword>
<dbReference type="NCBIfam" id="TIGR00567">
    <property type="entry name" value="3mg"/>
    <property type="match status" value="1"/>
</dbReference>
<dbReference type="HAMAP" id="MF_00527">
    <property type="entry name" value="3MGH"/>
    <property type="match status" value="1"/>
</dbReference>
<dbReference type="InterPro" id="IPR003180">
    <property type="entry name" value="MPG"/>
</dbReference>
<dbReference type="SUPFAM" id="SSF50486">
    <property type="entry name" value="FMT C-terminal domain-like"/>
    <property type="match status" value="1"/>
</dbReference>
<comment type="caution">
    <text evidence="6">The sequence shown here is derived from an EMBL/GenBank/DDBJ whole genome shotgun (WGS) entry which is preliminary data.</text>
</comment>
<dbReference type="CDD" id="cd00540">
    <property type="entry name" value="AAG"/>
    <property type="match status" value="1"/>
</dbReference>
<keyword evidence="7" id="KW-1185">Reference proteome</keyword>
<evidence type="ECO:0000313" key="6">
    <source>
        <dbReference type="EMBL" id="PHL00539.1"/>
    </source>
</evidence>
<dbReference type="GO" id="GO:0003677">
    <property type="term" value="F:DNA binding"/>
    <property type="evidence" value="ECO:0007669"/>
    <property type="project" value="InterPro"/>
</dbReference>
<organism evidence="6 7">
    <name type="scientific">Neolewinella marina</name>
    <dbReference type="NCBI Taxonomy" id="438751"/>
    <lineage>
        <taxon>Bacteria</taxon>
        <taxon>Pseudomonadati</taxon>
        <taxon>Bacteroidota</taxon>
        <taxon>Saprospiria</taxon>
        <taxon>Saprospirales</taxon>
        <taxon>Lewinellaceae</taxon>
        <taxon>Neolewinella</taxon>
    </lineage>
</organism>
<dbReference type="OrthoDB" id="9794313at2"/>
<dbReference type="PANTHER" id="PTHR10429">
    <property type="entry name" value="DNA-3-METHYLADENINE GLYCOSYLASE"/>
    <property type="match status" value="1"/>
</dbReference>
<sequence length="207" mass="22972">MDQESFRAFLNGENPVDIARGLIGAELVSRIGEVETGGFITETEAYWAPEDRASHAYGHRRTARTEPFYQEAGTSYVYLCYGIHELFNVITGPAEVPHAVLIRAVEPSRGLSRMLERRHMESLKPQLSAGPGVVSKALGITRDHNALDLLAGEGPLLLLPPRKVVPAEDIVSTPRIGIAGSGEEWAARPWRFYRRDCRFVSRLNAFT</sequence>
<dbReference type="GO" id="GO:0003905">
    <property type="term" value="F:alkylbase DNA N-glycosylase activity"/>
    <property type="evidence" value="ECO:0007669"/>
    <property type="project" value="InterPro"/>
</dbReference>
<evidence type="ECO:0000256" key="2">
    <source>
        <dbReference type="ARBA" id="ARBA00022763"/>
    </source>
</evidence>
<keyword evidence="3 5" id="KW-0378">Hydrolase</keyword>
<gene>
    <name evidence="6" type="ORF">CGL56_03815</name>
</gene>
<reference evidence="6 7" key="1">
    <citation type="submission" date="2017-10" db="EMBL/GenBank/DDBJ databases">
        <title>The draft genome sequence of Lewinella marina KCTC 32374.</title>
        <authorList>
            <person name="Wang K."/>
        </authorList>
    </citation>
    <scope>NUCLEOTIDE SEQUENCE [LARGE SCALE GENOMIC DNA]</scope>
    <source>
        <strain evidence="6 7">MKG-38</strain>
    </source>
</reference>
<dbReference type="PANTHER" id="PTHR10429:SF0">
    <property type="entry name" value="DNA-3-METHYLADENINE GLYCOSYLASE"/>
    <property type="match status" value="1"/>
</dbReference>
<dbReference type="InterPro" id="IPR036995">
    <property type="entry name" value="MPG_sf"/>
</dbReference>
<dbReference type="Pfam" id="PF02245">
    <property type="entry name" value="Pur_DNA_glyco"/>
    <property type="match status" value="1"/>
</dbReference>
<evidence type="ECO:0000313" key="7">
    <source>
        <dbReference type="Proteomes" id="UP000226437"/>
    </source>
</evidence>
<evidence type="ECO:0000256" key="3">
    <source>
        <dbReference type="ARBA" id="ARBA00022801"/>
    </source>
</evidence>
<comment type="similarity">
    <text evidence="1 5">Belongs to the DNA glycosylase MPG family.</text>
</comment>
<evidence type="ECO:0000256" key="5">
    <source>
        <dbReference type="HAMAP-Rule" id="MF_00527"/>
    </source>
</evidence>
<dbReference type="EMBL" id="PDLO01000001">
    <property type="protein sequence ID" value="PHL00539.1"/>
    <property type="molecule type" value="Genomic_DNA"/>
</dbReference>
<dbReference type="Gene3D" id="3.10.300.10">
    <property type="entry name" value="Methylpurine-DNA glycosylase (MPG)"/>
    <property type="match status" value="1"/>
</dbReference>
<dbReference type="AlphaFoldDB" id="A0A2G0CKP0"/>
<accession>A0A2G0CKP0</accession>
<dbReference type="Proteomes" id="UP000226437">
    <property type="component" value="Unassembled WGS sequence"/>
</dbReference>
<protein>
    <recommendedName>
        <fullName evidence="5">Putative 3-methyladenine DNA glycosylase</fullName>
        <ecNumber evidence="5">3.2.2.-</ecNumber>
    </recommendedName>
</protein>
<dbReference type="InterPro" id="IPR011034">
    <property type="entry name" value="Formyl_transferase-like_C_sf"/>
</dbReference>
<dbReference type="EC" id="3.2.2.-" evidence="5"/>
<keyword evidence="2 5" id="KW-0227">DNA damage</keyword>
<evidence type="ECO:0000256" key="4">
    <source>
        <dbReference type="ARBA" id="ARBA00023204"/>
    </source>
</evidence>
<dbReference type="FunFam" id="3.10.300.10:FF:000001">
    <property type="entry name" value="Putative 3-methyladenine DNA glycosylase"/>
    <property type="match status" value="1"/>
</dbReference>
<name>A0A2G0CKP0_9BACT</name>
<dbReference type="GO" id="GO:0006284">
    <property type="term" value="P:base-excision repair"/>
    <property type="evidence" value="ECO:0007669"/>
    <property type="project" value="InterPro"/>
</dbReference>
<evidence type="ECO:0000256" key="1">
    <source>
        <dbReference type="ARBA" id="ARBA00009232"/>
    </source>
</evidence>
<proteinExistence type="inferred from homology"/>